<dbReference type="Proteomes" id="UP001367508">
    <property type="component" value="Unassembled WGS sequence"/>
</dbReference>
<comment type="caution">
    <text evidence="1">The sequence shown here is derived from an EMBL/GenBank/DDBJ whole genome shotgun (WGS) entry which is preliminary data.</text>
</comment>
<evidence type="ECO:0000313" key="1">
    <source>
        <dbReference type="EMBL" id="KAK7361856.1"/>
    </source>
</evidence>
<organism evidence="1 2">
    <name type="scientific">Canavalia gladiata</name>
    <name type="common">Sword bean</name>
    <name type="synonym">Dolichos gladiatus</name>
    <dbReference type="NCBI Taxonomy" id="3824"/>
    <lineage>
        <taxon>Eukaryota</taxon>
        <taxon>Viridiplantae</taxon>
        <taxon>Streptophyta</taxon>
        <taxon>Embryophyta</taxon>
        <taxon>Tracheophyta</taxon>
        <taxon>Spermatophyta</taxon>
        <taxon>Magnoliopsida</taxon>
        <taxon>eudicotyledons</taxon>
        <taxon>Gunneridae</taxon>
        <taxon>Pentapetalae</taxon>
        <taxon>rosids</taxon>
        <taxon>fabids</taxon>
        <taxon>Fabales</taxon>
        <taxon>Fabaceae</taxon>
        <taxon>Papilionoideae</taxon>
        <taxon>50 kb inversion clade</taxon>
        <taxon>NPAAA clade</taxon>
        <taxon>indigoferoid/millettioid clade</taxon>
        <taxon>Phaseoleae</taxon>
        <taxon>Canavalia</taxon>
    </lineage>
</organism>
<accession>A0AAN9MXP4</accession>
<keyword evidence="2" id="KW-1185">Reference proteome</keyword>
<proteinExistence type="predicted"/>
<reference evidence="1 2" key="1">
    <citation type="submission" date="2024-01" db="EMBL/GenBank/DDBJ databases">
        <title>The genomes of 5 underutilized Papilionoideae crops provide insights into root nodulation and disease resistanc.</title>
        <authorList>
            <person name="Jiang F."/>
        </authorList>
    </citation>
    <scope>NUCLEOTIDE SEQUENCE [LARGE SCALE GENOMIC DNA]</scope>
    <source>
        <strain evidence="1">LVBAO_FW01</strain>
        <tissue evidence="1">Leaves</tissue>
    </source>
</reference>
<name>A0AAN9MXP4_CANGL</name>
<protein>
    <submittedName>
        <fullName evidence="1">Uncharacterized protein</fullName>
    </submittedName>
</protein>
<sequence>MAARDLTNTQNAVAQTINGVNHKYNDTRSGEEAPCRLGGSIVIAMAGVYWELMGLAEGRFAGPTPVFRLSFDVSAYRVGGLGSKKTYDSIGLVEEEPKLSSTKFEYGSRDIWECASATEPNV</sequence>
<dbReference type="EMBL" id="JAYMYQ010000001">
    <property type="protein sequence ID" value="KAK7361856.1"/>
    <property type="molecule type" value="Genomic_DNA"/>
</dbReference>
<evidence type="ECO:0000313" key="2">
    <source>
        <dbReference type="Proteomes" id="UP001367508"/>
    </source>
</evidence>
<gene>
    <name evidence="1" type="ORF">VNO77_03942</name>
</gene>
<dbReference type="AlphaFoldDB" id="A0AAN9MXP4"/>